<dbReference type="OrthoDB" id="755951at2759"/>
<dbReference type="InterPro" id="IPR036412">
    <property type="entry name" value="HAD-like_sf"/>
</dbReference>
<comment type="similarity">
    <text evidence="3">In the C-terminal section; belongs to the trehalose phosphatase family.</text>
</comment>
<keyword evidence="5" id="KW-0597">Phosphoprotein</keyword>
<proteinExistence type="inferred from homology"/>
<keyword evidence="4" id="KW-0963">Cytoplasm</keyword>
<dbReference type="Proteomes" id="UP000799441">
    <property type="component" value="Unassembled WGS sequence"/>
</dbReference>
<dbReference type="GO" id="GO:0030234">
    <property type="term" value="F:enzyme regulator activity"/>
    <property type="evidence" value="ECO:0007669"/>
    <property type="project" value="UniProtKB-ARBA"/>
</dbReference>
<dbReference type="InterPro" id="IPR023214">
    <property type="entry name" value="HAD_sf"/>
</dbReference>
<dbReference type="FunFam" id="3.40.50.2000:FF:000036">
    <property type="entry name" value="Alpha,alpha-trehalose-phosphate synthase subunit Tps2"/>
    <property type="match status" value="1"/>
</dbReference>
<dbReference type="Pfam" id="PF00982">
    <property type="entry name" value="Glyco_transf_20"/>
    <property type="match status" value="1"/>
</dbReference>
<dbReference type="InterPro" id="IPR006379">
    <property type="entry name" value="HAD-SF_hydro_IIB"/>
</dbReference>
<dbReference type="Gene3D" id="3.40.50.1000">
    <property type="entry name" value="HAD superfamily/HAD-like"/>
    <property type="match status" value="1"/>
</dbReference>
<reference evidence="7" key="1">
    <citation type="journal article" date="2020" name="Stud. Mycol.">
        <title>101 Dothideomycetes genomes: a test case for predicting lifestyles and emergence of pathogens.</title>
        <authorList>
            <person name="Haridas S."/>
            <person name="Albert R."/>
            <person name="Binder M."/>
            <person name="Bloem J."/>
            <person name="Labutti K."/>
            <person name="Salamov A."/>
            <person name="Andreopoulos B."/>
            <person name="Baker S."/>
            <person name="Barry K."/>
            <person name="Bills G."/>
            <person name="Bluhm B."/>
            <person name="Cannon C."/>
            <person name="Castanera R."/>
            <person name="Culley D."/>
            <person name="Daum C."/>
            <person name="Ezra D."/>
            <person name="Gonzalez J."/>
            <person name="Henrissat B."/>
            <person name="Kuo A."/>
            <person name="Liang C."/>
            <person name="Lipzen A."/>
            <person name="Lutzoni F."/>
            <person name="Magnuson J."/>
            <person name="Mondo S."/>
            <person name="Nolan M."/>
            <person name="Ohm R."/>
            <person name="Pangilinan J."/>
            <person name="Park H.-J."/>
            <person name="Ramirez L."/>
            <person name="Alfaro M."/>
            <person name="Sun H."/>
            <person name="Tritt A."/>
            <person name="Yoshinaga Y."/>
            <person name="Zwiers L.-H."/>
            <person name="Turgeon B."/>
            <person name="Goodwin S."/>
            <person name="Spatafora J."/>
            <person name="Crous P."/>
            <person name="Grigoriev I."/>
        </authorList>
    </citation>
    <scope>NUCLEOTIDE SEQUENCE</scope>
    <source>
        <strain evidence="7">CBS 116435</strain>
    </source>
</reference>
<dbReference type="SUPFAM" id="SSF53756">
    <property type="entry name" value="UDP-Glycosyltransferase/glycogen phosphorylase"/>
    <property type="match status" value="1"/>
</dbReference>
<feature type="region of interest" description="Disordered" evidence="6">
    <location>
        <begin position="164"/>
        <end position="210"/>
    </location>
</feature>
<evidence type="ECO:0000256" key="6">
    <source>
        <dbReference type="SAM" id="MobiDB-lite"/>
    </source>
</evidence>
<comment type="subcellular location">
    <subcellularLocation>
        <location evidence="1">Cytoplasm</location>
    </subcellularLocation>
</comment>
<dbReference type="GO" id="GO:0004805">
    <property type="term" value="F:trehalose-phosphatase activity"/>
    <property type="evidence" value="ECO:0007669"/>
    <property type="project" value="TreeGrafter"/>
</dbReference>
<dbReference type="GO" id="GO:0003825">
    <property type="term" value="F:alpha,alpha-trehalose-phosphate synthase (UDP-forming) activity"/>
    <property type="evidence" value="ECO:0007669"/>
    <property type="project" value="TreeGrafter"/>
</dbReference>
<sequence>MATTHVVSLFLPYTINFHGQDLPSPEDRPLPDAGPQPGPQFRPVPNRAASTLDLITKGSNADISRSSTLDLNSKPSTASLFRQVTPPQTPGAAGEGLNHFGPEARKRHFARPGDPRSLVRSEAHVPEWGAQAVFNQPMSRAGPLPSNSILDFAKVHDELSQEKLNEARRKQRKRRSPPSQGSRAQSVERFAGQSWTVEPAVQGNGGLTNACRNADGSEEDITWTGTLGFPTDALPDSVKEDIHDRLLNEYQADPVYIADKDFQGHYSLFCKTILWPVFHYQIPDHPKSKAYADHSWGFYKAVNDAFAAKVVASYKKGDVIWIHDYHLLLVPGLVRQKLPDAQIGFFMHTAFPSSEVFRCLANRKELLGGMLGANLVAFQTDEYAQHFLQTCSRLLTVEATVQGVQLEDHFVNVTHAAIGINPALIHEARQDAEVQEWVQTIGERYEGKKIIVAIDKLDNVRGVRQKLLAYELFLNKYPEWRERVVLIQVAISTNEHTELLTTVADICTRIDSVYCTLAHQPLVFLKQDIDFSQYLALLTVADALVISSLRDGMNLTAHEYIFCQDGKGGPKKHSPLILSEFTGSAAIFGDNHVSINPWNYKQQAESFKKALEMGDEEKSKRWNGLNDVVLSRTGKSWKDTLSDALAKVYKEHHLRDSTSIPRLSTTQLVQKYKAAQRRVFIIDYEGTLAPHKTSTGIPLSSPQRVLDTLNELLGDGKNVVYIMSGRKPEELETIFHTVPTLGIIAENGCFMREFGAQSNDWQVFVNLDKTKRWKRDVKAILQYYQERLEDSTIEERHCSLLFRYDKAPDQEMAHRQAGESANHINDACSKLKIHAVPISKAILIEPVNFSKRSAATHIFDGLRNKNTASGLPHADFLMVAGDDREDEVVFRWANELGAEGQIQDVTTVSVGHRNTEAQNTLTQGTTGLLSVLHKLVKASAETTASDYFSRPSRDRNTSHN</sequence>
<feature type="compositionally biased region" description="Pro residues" evidence="6">
    <location>
        <begin position="32"/>
        <end position="42"/>
    </location>
</feature>
<dbReference type="Gene3D" id="3.30.70.1020">
    <property type="entry name" value="Trehalose-6-phosphate phosphatase related protein, domain 2"/>
    <property type="match status" value="1"/>
</dbReference>
<evidence type="ECO:0000256" key="5">
    <source>
        <dbReference type="ARBA" id="ARBA00022553"/>
    </source>
</evidence>
<gene>
    <name evidence="7" type="ORF">K431DRAFT_290529</name>
</gene>
<comment type="similarity">
    <text evidence="2">In the N-terminal section; belongs to the glycosyltransferase 20 family.</text>
</comment>
<accession>A0A9P4QIC1</accession>
<dbReference type="SUPFAM" id="SSF56784">
    <property type="entry name" value="HAD-like"/>
    <property type="match status" value="1"/>
</dbReference>
<evidence type="ECO:0000256" key="2">
    <source>
        <dbReference type="ARBA" id="ARBA00005409"/>
    </source>
</evidence>
<dbReference type="Gene3D" id="3.40.50.2000">
    <property type="entry name" value="Glycogen Phosphorylase B"/>
    <property type="match status" value="2"/>
</dbReference>
<evidence type="ECO:0000313" key="7">
    <source>
        <dbReference type="EMBL" id="KAF2725406.1"/>
    </source>
</evidence>
<dbReference type="CDD" id="cd03788">
    <property type="entry name" value="GT20_TPS"/>
    <property type="match status" value="1"/>
</dbReference>
<dbReference type="InterPro" id="IPR003337">
    <property type="entry name" value="Trehalose_PPase"/>
</dbReference>
<keyword evidence="8" id="KW-1185">Reference proteome</keyword>
<feature type="region of interest" description="Disordered" evidence="6">
    <location>
        <begin position="20"/>
        <end position="46"/>
    </location>
</feature>
<protein>
    <submittedName>
        <fullName evidence="7">Glycosyltransferase family 20 protein</fullName>
    </submittedName>
</protein>
<dbReference type="InterPro" id="IPR001830">
    <property type="entry name" value="Glyco_trans_20"/>
</dbReference>
<dbReference type="AlphaFoldDB" id="A0A9P4QIC1"/>
<dbReference type="FunFam" id="3.40.50.2000:FF:000099">
    <property type="entry name" value="Alpha,alpha-trehalose phosphate synthase subunit, putative"/>
    <property type="match status" value="1"/>
</dbReference>
<dbReference type="GO" id="GO:0005946">
    <property type="term" value="C:alpha,alpha-trehalose-phosphate synthase complex (UDP-forming)"/>
    <property type="evidence" value="ECO:0007669"/>
    <property type="project" value="TreeGrafter"/>
</dbReference>
<comment type="caution">
    <text evidence="7">The sequence shown here is derived from an EMBL/GenBank/DDBJ whole genome shotgun (WGS) entry which is preliminary data.</text>
</comment>
<dbReference type="GO" id="GO:0005992">
    <property type="term" value="P:trehalose biosynthetic process"/>
    <property type="evidence" value="ECO:0007669"/>
    <property type="project" value="InterPro"/>
</dbReference>
<dbReference type="GO" id="GO:0005829">
    <property type="term" value="C:cytosol"/>
    <property type="evidence" value="ECO:0007669"/>
    <property type="project" value="TreeGrafter"/>
</dbReference>
<organism evidence="7 8">
    <name type="scientific">Polychaeton citri CBS 116435</name>
    <dbReference type="NCBI Taxonomy" id="1314669"/>
    <lineage>
        <taxon>Eukaryota</taxon>
        <taxon>Fungi</taxon>
        <taxon>Dikarya</taxon>
        <taxon>Ascomycota</taxon>
        <taxon>Pezizomycotina</taxon>
        <taxon>Dothideomycetes</taxon>
        <taxon>Dothideomycetidae</taxon>
        <taxon>Capnodiales</taxon>
        <taxon>Capnodiaceae</taxon>
        <taxon>Polychaeton</taxon>
    </lineage>
</organism>
<evidence type="ECO:0000256" key="1">
    <source>
        <dbReference type="ARBA" id="ARBA00004496"/>
    </source>
</evidence>
<evidence type="ECO:0000313" key="8">
    <source>
        <dbReference type="Proteomes" id="UP000799441"/>
    </source>
</evidence>
<evidence type="ECO:0000256" key="4">
    <source>
        <dbReference type="ARBA" id="ARBA00022490"/>
    </source>
</evidence>
<dbReference type="PANTHER" id="PTHR10788:SF15">
    <property type="entry name" value="TREHALOSE SYNTHASE COMPLEX REGULATORY SUBUNIT TPS3-RELATED"/>
    <property type="match status" value="1"/>
</dbReference>
<dbReference type="FunFam" id="3.30.70.1020:FF:000001">
    <property type="entry name" value="Alpha,alpha-trehalose-phosphate synthase [UDP-forming] 1"/>
    <property type="match status" value="1"/>
</dbReference>
<dbReference type="NCBIfam" id="TIGR01484">
    <property type="entry name" value="HAD-SF-IIB"/>
    <property type="match status" value="1"/>
</dbReference>
<dbReference type="Pfam" id="PF02358">
    <property type="entry name" value="Trehalose_PPase"/>
    <property type="match status" value="1"/>
</dbReference>
<name>A0A9P4QIC1_9PEZI</name>
<evidence type="ECO:0000256" key="3">
    <source>
        <dbReference type="ARBA" id="ARBA00006330"/>
    </source>
</evidence>
<dbReference type="EMBL" id="MU003767">
    <property type="protein sequence ID" value="KAF2725406.1"/>
    <property type="molecule type" value="Genomic_DNA"/>
</dbReference>
<dbReference type="PANTHER" id="PTHR10788">
    <property type="entry name" value="TREHALOSE-6-PHOSPHATE SYNTHASE"/>
    <property type="match status" value="1"/>
</dbReference>